<dbReference type="Gene3D" id="2.60.40.60">
    <property type="entry name" value="Cadherins"/>
    <property type="match status" value="1"/>
</dbReference>
<reference evidence="4 5" key="1">
    <citation type="journal article" date="2009" name="Stand. Genomic Sci.">
        <title>Complete genome sequence of Pedobacter heparinus type strain (HIM 762-3).</title>
        <authorList>
            <person name="Han C."/>
            <person name="Spring S."/>
            <person name="Lapidus A."/>
            <person name="Del Rio T.G."/>
            <person name="Tice H."/>
            <person name="Copeland A."/>
            <person name="Cheng J.F."/>
            <person name="Lucas S."/>
            <person name="Chen F."/>
            <person name="Nolan M."/>
            <person name="Bruce D."/>
            <person name="Goodwin L."/>
            <person name="Pitluck S."/>
            <person name="Ivanova N."/>
            <person name="Mavromatis K."/>
            <person name="Mikhailova N."/>
            <person name="Pati A."/>
            <person name="Chen A."/>
            <person name="Palaniappan K."/>
            <person name="Land M."/>
            <person name="Hauser L."/>
            <person name="Chang Y.J."/>
            <person name="Jeffries C.C."/>
            <person name="Saunders E."/>
            <person name="Chertkov O."/>
            <person name="Brettin T."/>
            <person name="Goker M."/>
            <person name="Rohde M."/>
            <person name="Bristow J."/>
            <person name="Eisen J.A."/>
            <person name="Markowitz V."/>
            <person name="Hugenholtz P."/>
            <person name="Kyrpides N.C."/>
            <person name="Klenk H.P."/>
            <person name="Detter J.C."/>
        </authorList>
    </citation>
    <scope>NUCLEOTIDE SEQUENCE [LARGE SCALE GENOMIC DNA]</scope>
    <source>
        <strain evidence="5">ATCC 13125 / DSM 2366 / CIP 104194 / JCM 7457 / NBRC 12017 / NCIMB 9290 / NRRL B-14731 / HIM 762-3</strain>
    </source>
</reference>
<dbReference type="eggNOG" id="COG4733">
    <property type="taxonomic scope" value="Bacteria"/>
</dbReference>
<dbReference type="GO" id="GO:0007156">
    <property type="term" value="P:homophilic cell adhesion via plasma membrane adhesion molecules"/>
    <property type="evidence" value="ECO:0007669"/>
    <property type="project" value="InterPro"/>
</dbReference>
<dbReference type="InterPro" id="IPR026341">
    <property type="entry name" value="T9SS_type_B"/>
</dbReference>
<dbReference type="InterPro" id="IPR041498">
    <property type="entry name" value="Big_6"/>
</dbReference>
<feature type="domain" description="Cadherin" evidence="2">
    <location>
        <begin position="2561"/>
        <end position="2655"/>
    </location>
</feature>
<dbReference type="SUPFAM" id="SSF49265">
    <property type="entry name" value="Fibronectin type III"/>
    <property type="match status" value="1"/>
</dbReference>
<dbReference type="CDD" id="cd00063">
    <property type="entry name" value="FN3"/>
    <property type="match status" value="1"/>
</dbReference>
<proteinExistence type="predicted"/>
<feature type="domain" description="Fibronectin type-III" evidence="3">
    <location>
        <begin position="1956"/>
        <end position="2049"/>
    </location>
</feature>
<dbReference type="InterPro" id="IPR044016">
    <property type="entry name" value="Big_13"/>
</dbReference>
<feature type="signal peptide" evidence="1">
    <location>
        <begin position="1"/>
        <end position="23"/>
    </location>
</feature>
<sequence length="2927" mass="291573">MQRNLLILIVLILCSFSAKISHAQLSPGDIAIIGVNGDTRLSPTTPYTGTIALVTLVDIPSGTVVKITDYTYNGTVFGASSSDGLLTWTISQAIPIGTVFSISFTNNTLAAPVIQPSTYGSVTKVGWTNSGIRPISNVSGDSWLVYTTNPDNSFNFLYGFLNTNYTTPPIGGTDTSTGWATTGTTPANQTSVLPAQLSGTNAYNTLVTYSGGPDLSRQFNSYSSLFSGTKEQLLNNIKTPVNWASTNTEADAKDLSPGASGGAFQGTQPIYTITELTVTSSTADGTYKIGDVIPVQVNFSAAVTVTGTPQLLLETGSTDRTINYSSGSGTSTLTFNYTVQSGDVSADLDYQSTTALTLNGGTISASGTNATLTLPATGAAGSLGANKNIVIDGQVPTVSSMVRASTNPTNVSTPVNYTVTFSEPVTGLNASDFTFTVLPISGGPTPSVTTVTPVSSTVYTVTVNTGSTSGQFHMDLPASGSGIADLAGNAMIASFQGNVYSITAPPTTVTSVTSSTADGTYKTGDVISVQVNFSAAVTVTGTPQLLLETGTTDRTINYSSGTGTTALTFNYTVQAGDNTADLDYQSTTALTLNGGTISTSGTNATLTLPAPGAAGSLSANNDITIDAIAPVAPSTPDLVAASDTGISSTDNLTNVTTPRITGNAEANTTITLYDTDGITVIGSAFVNGAGKWTVNISTPLSQGDHTIKATATDAAGNISVLSSGLLFTIDTTAPTLAITSNVSTLKAGETATITFTFSENPETSFTWDGTTGSIVVSGGTLDAITGTGLTRTATFTPTAAQNNGTASITVSAGAYTDAAGNNGGAGITPALSFDTQLPAAPSTPVLASASDTGIPGDNITKLATPAFTGTAEANATVILYDTDGTTSLGTIAADGSGNWSITSSALTQGSHTIKATATDAVGNVSILSSGLVVTVDNTAPTLAITSNVSTLKAGETATITFTFSENPGSSFSLGDITVSGGSLGAVTGTGLTRTVTFTPTAAQNNGIASITVTAGTYTDAAGNNGGAGTTPALSFDTQLPAAPSTPVLAAGSDTGISGDNITSVTTPAFTGTAEAGSTVTLYDTNGTTVLGTIAADGSGNWSITSSTLTATSHTITAKSTDAAGNTGLASAGLTIIIDNTAPNAPSTPVLAAGSDTGISGDNITSVTTPAFTGTAEPGATVTLYDTNGTTILGTVAADGSGNWSITSSTLTATSHTITAKAKDASGNTSTASAGLTIIIDNTAPNAPSTPVLAAGSDTGVSGDNITSVTTPAFTGTAEPGATVTLYDTNGTTILGTVAADGSGNWSITSSTLTATSHTLTAKAKDAAGNVSTVSAGLTIIIDTTAPNAPSTPVLAAGSDTGISGDNITSVTTPAFTGTAEPGSTVTLYDTNGTTVLGTVAADGSGNWSITSSLLTATAHTVTAKAKDASGNTSTVSAGLTIIIDNTAPNAPSTPVLAAGSDTGISGDNITSVTTPAFTGTAEAGSTVTLYDTNGTTVLGTIAADGSGNWSITSSTLTATSHTITAKSTDAAGNTGLASAGLTIIIDATAPNAPSTPVLAAGSDTGISGDNITSVTTPAFTGTAEPGATVTLYDTNGTTILGTVAADGSGNWSITSSTLTATSHTITAKAKDASGNTSTASAGLTIIIDNTAPNAPSTPVLAAGSDTGISGDNITSVTTPAFTGTAEPGATVTLYDTDGITILGTVAADGSGNWSITSSTLTATSHTITAKAKDASGNTSTASAGLAITIDGAAPTIAITSNVNTLTAGQTATITFTFSEDPGTTFAWNGSIGDVVVSGGTLATISGTGLLRTAPFTPAPGQNNGTASITVTAGAYTDAAGNNGGAGTSPALTFDTALPTLSVVNISSGNAVPTIAKVGDVATLTFTSSETVTPVVTIAGHTVIPTALGNNWTAAYTFTGADAEGLVAYSIAFSDVSGNTGTVVTTGNGLITFDQSAPATPAGLAATPGDTQIVLNWTASPATDLAKYRILSGTTATPSTTLADVPAGTTTYTNAGLTNGTGYYYRIQAIDQAGNISAASADVTAVPKANQTITFTTIATKTYGDVSFALGNANSSGGLTVTYTAADPSVVSITGNTATILKAGSTVITASQTGSASYNAALNVLQTLTVNTKALVVVNTDRSKAYGDVLANADFTGSITGIQNGDNITLTRSSTGAAAMAVAGTNYPIVATLADPDSKLGNYTVTNPNGTLTVTSKTLTITASARTKTYGDAVTFAGTEFTTTGLINGNTVTGVTLTSTGAAATASIAGGPYPIVATAATGTGLNNYTITYVNGTLTVNPKALVVVNTDRSKAYGDVLANADFTGSITGIQNGDNITLTRNSTGAAATAVAGTNYPIVATLADPDSKLGNYTVTNPNGVLTITAKTLTITASARTKAYGDAVTFAGTEFTTTGLINGNTVTGVTLTSTGASGTATVAGSTYPIVPAAAVGTGLSNYSIVYMNGALTVGRKVLTITADNKERFAGTANPALTVNYSGFVNGESNSVLTTLPTISTTAITTSPAGTYDINASGAVAANYSFSYVKGTLTVKGGAPTNINLAGVALYENSAAGTNAGTLSSTSDDPSATFTYTLAAGTGDTDNASFAIIGNKINTASVLNFESKASYSVRVKSTTQYGLSLEKILTITLIDVNEIPTLATIADQTICFTTAAQALALTGISAGPETAQSTVLSVSSNNAGLFEALTVTGSGATATLSYRVKAGAIAGTATVTVTVKDNGGTANGGIDTYSRTLTITVNALPVVAINSDKGTEISKGETVLLTATGGSSYTWAANSSIIGTTNAPVITVRPSQTTTYTVTVTNASGCTETKTITLTVLEDFVKIKATNIMSPNGDGINDKWVIDNIDFYPNNEVKIFDRTGRPIYSKKAYDNSWEGTLNGAPLAEGTYYYIIDFGTSRPRFKGFITITRPE</sequence>
<dbReference type="NCBIfam" id="NF033510">
    <property type="entry name" value="Ca_tandemer"/>
    <property type="match status" value="9"/>
</dbReference>
<gene>
    <name evidence="4" type="ordered locus">Phep_1039</name>
</gene>
<dbReference type="Pfam" id="PF19078">
    <property type="entry name" value="Big_12"/>
    <property type="match status" value="1"/>
</dbReference>
<feature type="chain" id="PRO_5002972183" evidence="1">
    <location>
        <begin position="24"/>
        <end position="2927"/>
    </location>
</feature>
<dbReference type="Gene3D" id="3.30.160.710">
    <property type="match status" value="2"/>
</dbReference>
<name>C6Y346_PEDHD</name>
<dbReference type="SMART" id="SM00060">
    <property type="entry name" value="FN3"/>
    <property type="match status" value="1"/>
</dbReference>
<keyword evidence="1" id="KW-0732">Signal</keyword>
<evidence type="ECO:0000256" key="1">
    <source>
        <dbReference type="SAM" id="SignalP"/>
    </source>
</evidence>
<dbReference type="eggNOG" id="COG4932">
    <property type="taxonomic scope" value="Bacteria"/>
</dbReference>
<dbReference type="EMBL" id="CP001681">
    <property type="protein sequence ID" value="ACU03259.1"/>
    <property type="molecule type" value="Genomic_DNA"/>
</dbReference>
<dbReference type="GO" id="GO:0005509">
    <property type="term" value="F:calcium ion binding"/>
    <property type="evidence" value="ECO:0007669"/>
    <property type="project" value="InterPro"/>
</dbReference>
<organism evidence="4 5">
    <name type="scientific">Pedobacter heparinus (strain ATCC 13125 / DSM 2366 / CIP 104194 / JCM 7457 / NBRC 12017 / NCIMB 9290 / NRRL B-14731 / HIM 762-3)</name>
    <dbReference type="NCBI Taxonomy" id="485917"/>
    <lineage>
        <taxon>Bacteria</taxon>
        <taxon>Pseudomonadati</taxon>
        <taxon>Bacteroidota</taxon>
        <taxon>Sphingobacteriia</taxon>
        <taxon>Sphingobacteriales</taxon>
        <taxon>Sphingobacteriaceae</taxon>
        <taxon>Pedobacter</taxon>
    </lineage>
</organism>
<dbReference type="InterPro" id="IPR044048">
    <property type="entry name" value="Big_12"/>
</dbReference>
<dbReference type="Proteomes" id="UP000000852">
    <property type="component" value="Chromosome"/>
</dbReference>
<dbReference type="PROSITE" id="PS50268">
    <property type="entry name" value="CADHERIN_2"/>
    <property type="match status" value="1"/>
</dbReference>
<evidence type="ECO:0000259" key="3">
    <source>
        <dbReference type="PROSITE" id="PS50853"/>
    </source>
</evidence>
<dbReference type="STRING" id="485917.Phep_1039"/>
<dbReference type="Pfam" id="PF00041">
    <property type="entry name" value="fn3"/>
    <property type="match status" value="1"/>
</dbReference>
<keyword evidence="5" id="KW-1185">Reference proteome</keyword>
<dbReference type="RefSeq" id="WP_012781203.1">
    <property type="nucleotide sequence ID" value="NC_013061.1"/>
</dbReference>
<dbReference type="Pfam" id="PF19077">
    <property type="entry name" value="Big_13"/>
    <property type="match status" value="8"/>
</dbReference>
<dbReference type="OrthoDB" id="355609at2"/>
<dbReference type="InterPro" id="IPR002126">
    <property type="entry name" value="Cadherin-like_dom"/>
</dbReference>
<dbReference type="Gene3D" id="2.60.40.10">
    <property type="entry name" value="Immunoglobulins"/>
    <property type="match status" value="11"/>
</dbReference>
<dbReference type="NCBIfam" id="TIGR04131">
    <property type="entry name" value="Bac_Flav_CTERM"/>
    <property type="match status" value="1"/>
</dbReference>
<dbReference type="HOGENOM" id="CLU_226376_0_0_10"/>
<evidence type="ECO:0000313" key="4">
    <source>
        <dbReference type="EMBL" id="ACU03259.1"/>
    </source>
</evidence>
<dbReference type="InterPro" id="IPR036116">
    <property type="entry name" value="FN3_sf"/>
</dbReference>
<dbReference type="Pfam" id="PF17936">
    <property type="entry name" value="Big_6"/>
    <property type="match status" value="1"/>
</dbReference>
<accession>C6Y346</accession>
<dbReference type="Pfam" id="PF18676">
    <property type="entry name" value="MBG_2"/>
    <property type="match status" value="5"/>
</dbReference>
<evidence type="ECO:0000259" key="2">
    <source>
        <dbReference type="PROSITE" id="PS50268"/>
    </source>
</evidence>
<dbReference type="InterPro" id="IPR003961">
    <property type="entry name" value="FN3_dom"/>
</dbReference>
<dbReference type="PROSITE" id="PS50853">
    <property type="entry name" value="FN3"/>
    <property type="match status" value="1"/>
</dbReference>
<dbReference type="InterPro" id="IPR041286">
    <property type="entry name" value="MBG_2"/>
</dbReference>
<evidence type="ECO:0000313" key="5">
    <source>
        <dbReference type="Proteomes" id="UP000000852"/>
    </source>
</evidence>
<dbReference type="KEGG" id="phe:Phep_1039"/>
<dbReference type="Pfam" id="PF13585">
    <property type="entry name" value="CHU_C"/>
    <property type="match status" value="1"/>
</dbReference>
<dbReference type="GO" id="GO:0016020">
    <property type="term" value="C:membrane"/>
    <property type="evidence" value="ECO:0007669"/>
    <property type="project" value="InterPro"/>
</dbReference>
<dbReference type="InterPro" id="IPR013783">
    <property type="entry name" value="Ig-like_fold"/>
</dbReference>
<protein>
    <submittedName>
        <fullName evidence="4">Fibronectin type III domain protein</fullName>
    </submittedName>
</protein>